<dbReference type="Gene3D" id="1.10.10.10">
    <property type="entry name" value="Winged helix-like DNA-binding domain superfamily/Winged helix DNA-binding domain"/>
    <property type="match status" value="1"/>
</dbReference>
<dbReference type="AlphaFoldDB" id="A0A430HPG6"/>
<dbReference type="PANTHER" id="PTHR30537">
    <property type="entry name" value="HTH-TYPE TRANSCRIPTIONAL REGULATOR"/>
    <property type="match status" value="1"/>
</dbReference>
<dbReference type="SUPFAM" id="SSF46785">
    <property type="entry name" value="Winged helix' DNA-binding domain"/>
    <property type="match status" value="1"/>
</dbReference>
<dbReference type="Proteomes" id="UP000278085">
    <property type="component" value="Unassembled WGS sequence"/>
</dbReference>
<evidence type="ECO:0000256" key="3">
    <source>
        <dbReference type="ARBA" id="ARBA00023125"/>
    </source>
</evidence>
<evidence type="ECO:0000259" key="5">
    <source>
        <dbReference type="PROSITE" id="PS50931"/>
    </source>
</evidence>
<dbReference type="PROSITE" id="PS50931">
    <property type="entry name" value="HTH_LYSR"/>
    <property type="match status" value="1"/>
</dbReference>
<dbReference type="RefSeq" id="WP_126073778.1">
    <property type="nucleotide sequence ID" value="NZ_CP051166.1"/>
</dbReference>
<dbReference type="CDD" id="cd08472">
    <property type="entry name" value="PBP2_CrgA_like_3"/>
    <property type="match status" value="1"/>
</dbReference>
<comment type="similarity">
    <text evidence="1">Belongs to the LysR transcriptional regulatory family.</text>
</comment>
<feature type="domain" description="HTH lysR-type" evidence="5">
    <location>
        <begin position="1"/>
        <end position="53"/>
    </location>
</feature>
<dbReference type="Gene3D" id="3.40.190.290">
    <property type="match status" value="1"/>
</dbReference>
<dbReference type="GO" id="GO:0006351">
    <property type="term" value="P:DNA-templated transcription"/>
    <property type="evidence" value="ECO:0007669"/>
    <property type="project" value="TreeGrafter"/>
</dbReference>
<accession>A0A430HPG6</accession>
<dbReference type="PANTHER" id="PTHR30537:SF72">
    <property type="entry name" value="LYSR FAMILY TRANSCRIPTIONAL REGULATOR"/>
    <property type="match status" value="1"/>
</dbReference>
<gene>
    <name evidence="6" type="ORF">EJB06_09605</name>
</gene>
<protein>
    <submittedName>
        <fullName evidence="6">LysR family transcriptional regulator</fullName>
    </submittedName>
</protein>
<dbReference type="InterPro" id="IPR000847">
    <property type="entry name" value="LysR_HTH_N"/>
</dbReference>
<evidence type="ECO:0000256" key="4">
    <source>
        <dbReference type="ARBA" id="ARBA00023163"/>
    </source>
</evidence>
<dbReference type="InterPro" id="IPR005119">
    <property type="entry name" value="LysR_subst-bd"/>
</dbReference>
<evidence type="ECO:0000256" key="2">
    <source>
        <dbReference type="ARBA" id="ARBA00023015"/>
    </source>
</evidence>
<dbReference type="InterPro" id="IPR036390">
    <property type="entry name" value="WH_DNA-bd_sf"/>
</dbReference>
<dbReference type="Pfam" id="PF03466">
    <property type="entry name" value="LysR_substrate"/>
    <property type="match status" value="1"/>
</dbReference>
<name>A0A430HPG6_9BURK</name>
<dbReference type="GO" id="GO:0003700">
    <property type="term" value="F:DNA-binding transcription factor activity"/>
    <property type="evidence" value="ECO:0007669"/>
    <property type="project" value="InterPro"/>
</dbReference>
<comment type="caution">
    <text evidence="6">The sequence shown here is derived from an EMBL/GenBank/DDBJ whole genome shotgun (WGS) entry which is preliminary data.</text>
</comment>
<evidence type="ECO:0000313" key="7">
    <source>
        <dbReference type="Proteomes" id="UP000278085"/>
    </source>
</evidence>
<proteinExistence type="inferred from homology"/>
<dbReference type="FunFam" id="1.10.10.10:FF:000001">
    <property type="entry name" value="LysR family transcriptional regulator"/>
    <property type="match status" value="1"/>
</dbReference>
<evidence type="ECO:0000256" key="1">
    <source>
        <dbReference type="ARBA" id="ARBA00009437"/>
    </source>
</evidence>
<keyword evidence="3" id="KW-0238">DNA-binding</keyword>
<reference evidence="6 7" key="1">
    <citation type="submission" date="2018-12" db="EMBL/GenBank/DDBJ databases">
        <authorList>
            <person name="Yang E."/>
        </authorList>
    </citation>
    <scope>NUCLEOTIDE SEQUENCE [LARGE SCALE GENOMIC DNA]</scope>
    <source>
        <strain evidence="6 7">SOD</strain>
    </source>
</reference>
<evidence type="ECO:0000313" key="6">
    <source>
        <dbReference type="EMBL" id="RSZ59408.1"/>
    </source>
</evidence>
<dbReference type="Pfam" id="PF00126">
    <property type="entry name" value="HTH_1"/>
    <property type="match status" value="1"/>
</dbReference>
<keyword evidence="7" id="KW-1185">Reference proteome</keyword>
<dbReference type="OrthoDB" id="8538345at2"/>
<organism evidence="6 7">
    <name type="scientific">Massilia atriviolacea</name>
    <dbReference type="NCBI Taxonomy" id="2495579"/>
    <lineage>
        <taxon>Bacteria</taxon>
        <taxon>Pseudomonadati</taxon>
        <taxon>Pseudomonadota</taxon>
        <taxon>Betaproteobacteria</taxon>
        <taxon>Burkholderiales</taxon>
        <taxon>Oxalobacteraceae</taxon>
        <taxon>Telluria group</taxon>
        <taxon>Massilia</taxon>
    </lineage>
</organism>
<dbReference type="GO" id="GO:0043565">
    <property type="term" value="F:sequence-specific DNA binding"/>
    <property type="evidence" value="ECO:0007669"/>
    <property type="project" value="TreeGrafter"/>
</dbReference>
<dbReference type="InterPro" id="IPR036388">
    <property type="entry name" value="WH-like_DNA-bd_sf"/>
</dbReference>
<keyword evidence="2" id="KW-0805">Transcription regulation</keyword>
<dbReference type="EMBL" id="RXLQ01000004">
    <property type="protein sequence ID" value="RSZ59408.1"/>
    <property type="molecule type" value="Genomic_DNA"/>
</dbReference>
<dbReference type="InterPro" id="IPR058163">
    <property type="entry name" value="LysR-type_TF_proteobact-type"/>
</dbReference>
<dbReference type="SUPFAM" id="SSF53850">
    <property type="entry name" value="Periplasmic binding protein-like II"/>
    <property type="match status" value="1"/>
</dbReference>
<sequence length="295" mass="32118">MRAFVRVVETGSFSRSADQLALPRSTVSKLVTDLEQHLGIKLMQRTTRAVAATADGLEYYRHALRLVGEVDDIDNAARGKTLKPVGHLRIDAPASFANCLLIPALPDFHRACPDVTVALGIGDRPVNIVGEGVDCVIRAGRIDDMSMIGRKLADLAYVTCAAPAYLARMGTPSTPHELEAGHVQAAYFFAAGGKPEPLVFERGGERVEMQRSVFSTNDGNGLKEMLVAGLGVGQHFRRIVQPYLDAGQLVPLLEDWSRPAFPLHVIYPPNRHQSARLKVFIDWVMQTFGDAPGAP</sequence>
<keyword evidence="4" id="KW-0804">Transcription</keyword>